<keyword evidence="6 8" id="KW-0862">Zinc</keyword>
<dbReference type="GeneID" id="18244373"/>
<feature type="compositionally biased region" description="Basic and acidic residues" evidence="9">
    <location>
        <begin position="175"/>
        <end position="202"/>
    </location>
</feature>
<evidence type="ECO:0000256" key="3">
    <source>
        <dbReference type="ARBA" id="ARBA00022723"/>
    </source>
</evidence>
<dbReference type="AlphaFoldDB" id="F4PBR7"/>
<reference evidence="11 12" key="1">
    <citation type="submission" date="2009-12" db="EMBL/GenBank/DDBJ databases">
        <title>The draft genome of Batrachochytrium dendrobatidis.</title>
        <authorList>
            <consortium name="US DOE Joint Genome Institute (JGI-PGF)"/>
            <person name="Kuo A."/>
            <person name="Salamov A."/>
            <person name="Schmutz J."/>
            <person name="Lucas S."/>
            <person name="Pitluck S."/>
            <person name="Rosenblum E."/>
            <person name="Stajich J."/>
            <person name="Eisen M."/>
            <person name="Grigoriev I.V."/>
        </authorList>
    </citation>
    <scope>NUCLEOTIDE SEQUENCE [LARGE SCALE GENOMIC DNA]</scope>
    <source>
        <strain evidence="12">JAM81 / FGSC 10211</strain>
    </source>
</reference>
<protein>
    <recommendedName>
        <fullName evidence="10">C3H1-type domain-containing protein</fullName>
    </recommendedName>
</protein>
<dbReference type="Pfam" id="PF14608">
    <property type="entry name" value="zf-CCCH_2"/>
    <property type="match status" value="5"/>
</dbReference>
<feature type="compositionally biased region" description="Polar residues" evidence="9">
    <location>
        <begin position="120"/>
        <end position="140"/>
    </location>
</feature>
<dbReference type="GO" id="GO:0005737">
    <property type="term" value="C:cytoplasm"/>
    <property type="evidence" value="ECO:0000318"/>
    <property type="project" value="GO_Central"/>
</dbReference>
<dbReference type="GO" id="GO:0043488">
    <property type="term" value="P:regulation of mRNA stability"/>
    <property type="evidence" value="ECO:0000318"/>
    <property type="project" value="GO_Central"/>
</dbReference>
<name>F4PBR7_BATDJ</name>
<dbReference type="OrthoDB" id="438553at2759"/>
<evidence type="ECO:0000256" key="4">
    <source>
        <dbReference type="ARBA" id="ARBA00022737"/>
    </source>
</evidence>
<dbReference type="PANTHER" id="PTHR14738:SF29">
    <property type="entry name" value="ZINC FINGER CCCH DOMAIN-CONTAINING PROTEIN 14"/>
    <property type="match status" value="1"/>
</dbReference>
<dbReference type="HOGENOM" id="CLU_440025_0_0_1"/>
<dbReference type="InterPro" id="IPR040366">
    <property type="entry name" value="Nab2/ZC3H14"/>
</dbReference>
<dbReference type="GO" id="GO:0008143">
    <property type="term" value="F:poly(A) binding"/>
    <property type="evidence" value="ECO:0000318"/>
    <property type="project" value="GO_Central"/>
</dbReference>
<evidence type="ECO:0000256" key="8">
    <source>
        <dbReference type="PROSITE-ProRule" id="PRU00723"/>
    </source>
</evidence>
<keyword evidence="4" id="KW-0677">Repeat</keyword>
<organism evidence="11 12">
    <name type="scientific">Batrachochytrium dendrobatidis (strain JAM81 / FGSC 10211)</name>
    <name type="common">Frog chytrid fungus</name>
    <dbReference type="NCBI Taxonomy" id="684364"/>
    <lineage>
        <taxon>Eukaryota</taxon>
        <taxon>Fungi</taxon>
        <taxon>Fungi incertae sedis</taxon>
        <taxon>Chytridiomycota</taxon>
        <taxon>Chytridiomycota incertae sedis</taxon>
        <taxon>Chytridiomycetes</taxon>
        <taxon>Rhizophydiales</taxon>
        <taxon>Rhizophydiales incertae sedis</taxon>
        <taxon>Batrachochytrium</taxon>
    </lineage>
</organism>
<evidence type="ECO:0000256" key="7">
    <source>
        <dbReference type="ARBA" id="ARBA00023242"/>
    </source>
</evidence>
<dbReference type="EMBL" id="GL882892">
    <property type="protein sequence ID" value="EGF77488.1"/>
    <property type="molecule type" value="Genomic_DNA"/>
</dbReference>
<dbReference type="GO" id="GO:0005634">
    <property type="term" value="C:nucleus"/>
    <property type="evidence" value="ECO:0000318"/>
    <property type="project" value="GO_Central"/>
</dbReference>
<feature type="zinc finger region" description="C3H1-type" evidence="8">
    <location>
        <begin position="359"/>
        <end position="384"/>
    </location>
</feature>
<evidence type="ECO:0000259" key="10">
    <source>
        <dbReference type="PROSITE" id="PS50103"/>
    </source>
</evidence>
<evidence type="ECO:0000313" key="12">
    <source>
        <dbReference type="Proteomes" id="UP000007241"/>
    </source>
</evidence>
<dbReference type="PROSITE" id="PS50103">
    <property type="entry name" value="ZF_C3H1"/>
    <property type="match status" value="1"/>
</dbReference>
<sequence length="621" mass="68121">MIKKLSDINPDLAESGPMLIEFVQAMLANGKHQNHVRTQLEEILTAEEASAFSIWLFEYLGQSVAVEQTGRVTFDMDVDSDDTITASNQTSAVSTKSTTSARFPTSSRLLSMAFKQATASTQPSAVQSHANKSPLSNSTKMDARHSFESVDNHFDQIEHQKLNQTRLGSKRSSHTKSDVLSRLGSLDRAHKSNPKKELRSDRVAHRASEYLNAITGSGCNKKVGISKLDIQSRLGKDKTESNIQQAEFKVNKIIWDLPNENKSNSSDMVADSSDMDRDNNQFDKRSHTQSFYNSRDNMNNKSASLMQATHENHYMLSADRSRVVPIAQRKSVPFALADAANTRCKYFPTCGRGDTCAYFHPTQPCVWYPNCPDGPNCMFLHPAASTIDSALREGLSIARSGSISSTDNEMIANPHMCRFQDKCLRPNCRLAHPSPASIAATKTQCRNYPDCADPFCLFYHPIEPDLDASLVYGGEGIESRSGRTVLSSSVPAFGRKRSIVADGSHLPHPTGDTATTTAALKDSIPGVYTNNGNNLTRTSLGPNGVSKSMQPSTKLCWNGINCLNRSCRYSHTGPVLLGCKNVWRRPGLETTTSAVAKPAISQRQFALADAETERVVIGSDV</sequence>
<keyword evidence="3 8" id="KW-0479">Metal-binding</keyword>
<keyword evidence="7" id="KW-0539">Nucleus</keyword>
<dbReference type="InParanoid" id="F4PBR7"/>
<gene>
    <name evidence="11" type="ORF">BATDEDRAFT_91749</name>
</gene>
<dbReference type="GO" id="GO:0008270">
    <property type="term" value="F:zinc ion binding"/>
    <property type="evidence" value="ECO:0007669"/>
    <property type="project" value="UniProtKB-KW"/>
</dbReference>
<comment type="subcellular location">
    <subcellularLocation>
        <location evidence="1">Nucleus</location>
    </subcellularLocation>
</comment>
<feature type="region of interest" description="Disordered" evidence="9">
    <location>
        <begin position="120"/>
        <end position="142"/>
    </location>
</feature>
<dbReference type="STRING" id="684364.F4PBR7"/>
<evidence type="ECO:0000256" key="2">
    <source>
        <dbReference type="ARBA" id="ARBA00008423"/>
    </source>
</evidence>
<feature type="region of interest" description="Disordered" evidence="9">
    <location>
        <begin position="162"/>
        <end position="202"/>
    </location>
</feature>
<comment type="similarity">
    <text evidence="2">Belongs to the ZC3H14 family.</text>
</comment>
<evidence type="ECO:0000256" key="5">
    <source>
        <dbReference type="ARBA" id="ARBA00022771"/>
    </source>
</evidence>
<feature type="domain" description="C3H1-type" evidence="10">
    <location>
        <begin position="359"/>
        <end position="384"/>
    </location>
</feature>
<dbReference type="Proteomes" id="UP000007241">
    <property type="component" value="Unassembled WGS sequence"/>
</dbReference>
<dbReference type="Gene3D" id="4.10.1000.40">
    <property type="match status" value="2"/>
</dbReference>
<evidence type="ECO:0000256" key="9">
    <source>
        <dbReference type="SAM" id="MobiDB-lite"/>
    </source>
</evidence>
<evidence type="ECO:0000256" key="6">
    <source>
        <dbReference type="ARBA" id="ARBA00022833"/>
    </source>
</evidence>
<dbReference type="RefSeq" id="XP_006682095.1">
    <property type="nucleotide sequence ID" value="XM_006682032.1"/>
</dbReference>
<keyword evidence="12" id="KW-1185">Reference proteome</keyword>
<proteinExistence type="inferred from homology"/>
<dbReference type="InterPro" id="IPR000571">
    <property type="entry name" value="Znf_CCCH"/>
</dbReference>
<keyword evidence="5 8" id="KW-0863">Zinc-finger</keyword>
<evidence type="ECO:0000256" key="1">
    <source>
        <dbReference type="ARBA" id="ARBA00004123"/>
    </source>
</evidence>
<dbReference type="OMA" id="CPYAHQS"/>
<accession>F4PBR7</accession>
<evidence type="ECO:0000313" key="11">
    <source>
        <dbReference type="EMBL" id="EGF77488.1"/>
    </source>
</evidence>
<dbReference type="PANTHER" id="PTHR14738">
    <property type="entry name" value="ZINC FINGER CCCH DOMAIN-CONTAINING PROTEIN 14"/>
    <property type="match status" value="1"/>
</dbReference>